<evidence type="ECO:0000256" key="1">
    <source>
        <dbReference type="ARBA" id="ARBA00022737"/>
    </source>
</evidence>
<dbReference type="InterPro" id="IPR051012">
    <property type="entry name" value="CellSynth/LPSAsmb/PSIAsmb"/>
</dbReference>
<comment type="caution">
    <text evidence="5">The sequence shown here is derived from an EMBL/GenBank/DDBJ whole genome shotgun (WGS) entry which is preliminary data.</text>
</comment>
<evidence type="ECO:0000256" key="4">
    <source>
        <dbReference type="SAM" id="Phobius"/>
    </source>
</evidence>
<dbReference type="EMBL" id="DTMQ01000017">
    <property type="protein sequence ID" value="HGE98979.1"/>
    <property type="molecule type" value="Genomic_DNA"/>
</dbReference>
<accession>A0A7C3Z2F8</accession>
<name>A0A7C3Z2F8_UNCW3</name>
<evidence type="ECO:0000313" key="5">
    <source>
        <dbReference type="EMBL" id="HGE98979.1"/>
    </source>
</evidence>
<keyword evidence="1" id="KW-0677">Repeat</keyword>
<keyword evidence="4" id="KW-1133">Transmembrane helix</keyword>
<dbReference type="PANTHER" id="PTHR45586">
    <property type="entry name" value="TPR REPEAT-CONTAINING PROTEIN PA4667"/>
    <property type="match status" value="1"/>
</dbReference>
<dbReference type="Pfam" id="PF13432">
    <property type="entry name" value="TPR_16"/>
    <property type="match status" value="1"/>
</dbReference>
<keyword evidence="4" id="KW-0472">Membrane</keyword>
<sequence length="363" mass="42445">MALIYIILIIILFLAIYPLIRDAWRKRYQPEMDFSLALELILSGKKEAALEKLKGIVKRNSDFLDAYLYLSQLYLEKGDFNTALAIGERLALRRNLTREKEKKILKHLAHLYIKGKRYLKAISILEELVKIEPEPEALSFLFALYLKEENFSQATSLLEKIAKVSKEKLPLFYAALGKSLLKKDPKEGIAYLEKGKNSQNPLPSLFYLANYYAANNEAEKALSLYHEIIEKNPNEFKRIREKMEEIYYSLGRFGELEAVYERLTKSHPDVLEFFLALAEIYQKKEMPEEAIRVLMRYRGEGKIFLYHLLHNNLLAKRLEESKRIIEDLIQKEEENAKSRNCPTCQAKLSEETLFCLECLSWIE</sequence>
<evidence type="ECO:0000256" key="2">
    <source>
        <dbReference type="ARBA" id="ARBA00022803"/>
    </source>
</evidence>
<evidence type="ECO:0000256" key="3">
    <source>
        <dbReference type="PROSITE-ProRule" id="PRU00339"/>
    </source>
</evidence>
<gene>
    <name evidence="5" type="ORF">ENX07_02755</name>
</gene>
<keyword evidence="4" id="KW-0812">Transmembrane</keyword>
<dbReference type="InterPro" id="IPR011990">
    <property type="entry name" value="TPR-like_helical_dom_sf"/>
</dbReference>
<dbReference type="SUPFAM" id="SSF48452">
    <property type="entry name" value="TPR-like"/>
    <property type="match status" value="1"/>
</dbReference>
<proteinExistence type="predicted"/>
<protein>
    <submittedName>
        <fullName evidence="5">Tetratricopeptide repeat protein</fullName>
    </submittedName>
</protein>
<keyword evidence="2 3" id="KW-0802">TPR repeat</keyword>
<dbReference type="PROSITE" id="PS50005">
    <property type="entry name" value="TPR"/>
    <property type="match status" value="2"/>
</dbReference>
<dbReference type="AlphaFoldDB" id="A0A7C3Z2F8"/>
<dbReference type="Gene3D" id="1.25.40.10">
    <property type="entry name" value="Tetratricopeptide repeat domain"/>
    <property type="match status" value="3"/>
</dbReference>
<feature type="repeat" description="TPR" evidence="3">
    <location>
        <begin position="202"/>
        <end position="235"/>
    </location>
</feature>
<dbReference type="PANTHER" id="PTHR45586:SF1">
    <property type="entry name" value="LIPOPOLYSACCHARIDE ASSEMBLY PROTEIN B"/>
    <property type="match status" value="1"/>
</dbReference>
<feature type="repeat" description="TPR" evidence="3">
    <location>
        <begin position="102"/>
        <end position="135"/>
    </location>
</feature>
<dbReference type="Pfam" id="PF13174">
    <property type="entry name" value="TPR_6"/>
    <property type="match status" value="1"/>
</dbReference>
<reference evidence="5" key="1">
    <citation type="journal article" date="2020" name="mSystems">
        <title>Genome- and Community-Level Interaction Insights into Carbon Utilization and Element Cycling Functions of Hydrothermarchaeota in Hydrothermal Sediment.</title>
        <authorList>
            <person name="Zhou Z."/>
            <person name="Liu Y."/>
            <person name="Xu W."/>
            <person name="Pan J."/>
            <person name="Luo Z.H."/>
            <person name="Li M."/>
        </authorList>
    </citation>
    <scope>NUCLEOTIDE SEQUENCE [LARGE SCALE GENOMIC DNA]</scope>
    <source>
        <strain evidence="5">SpSt-906</strain>
    </source>
</reference>
<feature type="transmembrane region" description="Helical" evidence="4">
    <location>
        <begin position="6"/>
        <end position="24"/>
    </location>
</feature>
<organism evidence="5">
    <name type="scientific">candidate division WOR-3 bacterium</name>
    <dbReference type="NCBI Taxonomy" id="2052148"/>
    <lineage>
        <taxon>Bacteria</taxon>
        <taxon>Bacteria division WOR-3</taxon>
    </lineage>
</organism>
<dbReference type="InterPro" id="IPR019734">
    <property type="entry name" value="TPR_rpt"/>
</dbReference>